<protein>
    <recommendedName>
        <fullName evidence="3">Glycine zipper domain-containing protein</fullName>
    </recommendedName>
</protein>
<name>A0ABY6FQ88_9MICC</name>
<dbReference type="Proteomes" id="UP001063368">
    <property type="component" value="Chromosome"/>
</dbReference>
<dbReference type="EMBL" id="CP106856">
    <property type="protein sequence ID" value="UYB35359.1"/>
    <property type="molecule type" value="Genomic_DNA"/>
</dbReference>
<accession>A0ABY6FQ88</accession>
<dbReference type="RefSeq" id="WP_263127388.1">
    <property type="nucleotide sequence ID" value="NZ_CP106856.1"/>
</dbReference>
<evidence type="ECO:0000313" key="2">
    <source>
        <dbReference type="Proteomes" id="UP001063368"/>
    </source>
</evidence>
<sequence length="387" mass="39834">MTAVDFSSLPDFAEAGELERQADLIAAAGTDASGTATASREIWLGLGAVYSAPEAEAAYGAFDKVQAFGNEAETVTGLIRTALVEFAADARALRQQASDLVSLSGQCTPQPDADPESREAEVASLQLQVQELCRKYAEAEARCAGSIRAASGLLPDSGILGSTGFGTTTSLADTVLEHVHQSQLHVRRTVDVSGDLAAELRLENIPYEVVDGGVRYTRSPSGILIPVERSVDLTRVPFPDDGFARPGPELRLNAEAATPPAWARWGGRGLFVLDAGITAWDQGSEQYNADRIEHPDWTPGQRALSVTENVAIVGGASLAAGAGGAWAGAKAGAVVGGVVGSWIPVVGTAAGAVAGGIVGGIAGGIIGSGVGEKIGKKAKDLWDSFWG</sequence>
<gene>
    <name evidence="1" type="ORF">N9A08_12060</name>
</gene>
<keyword evidence="2" id="KW-1185">Reference proteome</keyword>
<organism evidence="1 2">
    <name type="scientific">Arthrobacter koreensis</name>
    <dbReference type="NCBI Taxonomy" id="199136"/>
    <lineage>
        <taxon>Bacteria</taxon>
        <taxon>Bacillati</taxon>
        <taxon>Actinomycetota</taxon>
        <taxon>Actinomycetes</taxon>
        <taxon>Micrococcales</taxon>
        <taxon>Micrococcaceae</taxon>
        <taxon>Arthrobacter</taxon>
    </lineage>
</organism>
<proteinExistence type="predicted"/>
<evidence type="ECO:0008006" key="3">
    <source>
        <dbReference type="Google" id="ProtNLM"/>
    </source>
</evidence>
<reference evidence="1" key="1">
    <citation type="submission" date="2022-09" db="EMBL/GenBank/DDBJ databases">
        <authorList>
            <person name="Li D."/>
            <person name="Cheng J."/>
            <person name="Li Y."/>
        </authorList>
    </citation>
    <scope>NUCLEOTIDE SEQUENCE</scope>
    <source>
        <strain evidence="1">DL</strain>
    </source>
</reference>
<evidence type="ECO:0000313" key="1">
    <source>
        <dbReference type="EMBL" id="UYB35359.1"/>
    </source>
</evidence>